<accession>A0A4D7AYX3</accession>
<dbReference type="Gene3D" id="3.40.30.10">
    <property type="entry name" value="Glutaredoxin"/>
    <property type="match status" value="1"/>
</dbReference>
<dbReference type="InterPro" id="IPR036249">
    <property type="entry name" value="Thioredoxin-like_sf"/>
</dbReference>
<evidence type="ECO:0000313" key="2">
    <source>
        <dbReference type="EMBL" id="QCI62880.1"/>
    </source>
</evidence>
<reference evidence="2 3" key="1">
    <citation type="submission" date="2019-04" db="EMBL/GenBank/DDBJ databases">
        <title>Phreatobacter aquaticus sp. nov.</title>
        <authorList>
            <person name="Choi A."/>
        </authorList>
    </citation>
    <scope>NUCLEOTIDE SEQUENCE [LARGE SCALE GENOMIC DNA]</scope>
    <source>
        <strain evidence="2 3">KCTC 52518</strain>
    </source>
</reference>
<name>A0A4D7AYX3_9HYPH</name>
<keyword evidence="2" id="KW-0808">Transferase</keyword>
<proteinExistence type="predicted"/>
<dbReference type="OrthoDB" id="9795329at2"/>
<evidence type="ECO:0000259" key="1">
    <source>
        <dbReference type="PROSITE" id="PS50404"/>
    </source>
</evidence>
<feature type="domain" description="GST N-terminal" evidence="1">
    <location>
        <begin position="1"/>
        <end position="78"/>
    </location>
</feature>
<protein>
    <submittedName>
        <fullName evidence="2">Glutathione S-transferase</fullName>
    </submittedName>
</protein>
<dbReference type="AlphaFoldDB" id="A0A4D7AYX3"/>
<dbReference type="Proteomes" id="UP000298781">
    <property type="component" value="Chromosome"/>
</dbReference>
<gene>
    <name evidence="2" type="ORF">E8M01_00640</name>
</gene>
<dbReference type="Pfam" id="PF13417">
    <property type="entry name" value="GST_N_3"/>
    <property type="match status" value="1"/>
</dbReference>
<dbReference type="KEGG" id="pstg:E8M01_00640"/>
<dbReference type="EMBL" id="CP039690">
    <property type="protein sequence ID" value="QCI62880.1"/>
    <property type="molecule type" value="Genomic_DNA"/>
</dbReference>
<dbReference type="GO" id="GO:0016740">
    <property type="term" value="F:transferase activity"/>
    <property type="evidence" value="ECO:0007669"/>
    <property type="project" value="UniProtKB-KW"/>
</dbReference>
<evidence type="ECO:0000313" key="3">
    <source>
        <dbReference type="Proteomes" id="UP000298781"/>
    </source>
</evidence>
<keyword evidence="3" id="KW-1185">Reference proteome</keyword>
<dbReference type="RefSeq" id="WP_136958343.1">
    <property type="nucleotide sequence ID" value="NZ_CP039690.1"/>
</dbReference>
<dbReference type="CDD" id="cd00570">
    <property type="entry name" value="GST_N_family"/>
    <property type="match status" value="1"/>
</dbReference>
<dbReference type="PROSITE" id="PS50404">
    <property type="entry name" value="GST_NTER"/>
    <property type="match status" value="1"/>
</dbReference>
<dbReference type="Gene3D" id="1.20.1050.10">
    <property type="match status" value="1"/>
</dbReference>
<dbReference type="InterPro" id="IPR004045">
    <property type="entry name" value="Glutathione_S-Trfase_N"/>
</dbReference>
<sequence length="204" mass="22521">MLLVGMLDSPYVRRSAIAATLLGVTFEHQSVSVFRHMDRFRAINPLIKAPSLVTDDGTVLMESQLIIQHLEDVSGKSLRPVVPTARIADLRATGLAIVTCEKAIGIEYERKRPEAVRYQPWLDRVRDQLQEALAALDMIACDQWKTGPGPWSPGAIGAAVAWGFIRFTIPDVVPADAFPALAAHAARCEATEVFKHWPIDRETP</sequence>
<dbReference type="SUPFAM" id="SSF52833">
    <property type="entry name" value="Thioredoxin-like"/>
    <property type="match status" value="1"/>
</dbReference>
<organism evidence="2 3">
    <name type="scientific">Phreatobacter stygius</name>
    <dbReference type="NCBI Taxonomy" id="1940610"/>
    <lineage>
        <taxon>Bacteria</taxon>
        <taxon>Pseudomonadati</taxon>
        <taxon>Pseudomonadota</taxon>
        <taxon>Alphaproteobacteria</taxon>
        <taxon>Hyphomicrobiales</taxon>
        <taxon>Phreatobacteraceae</taxon>
        <taxon>Phreatobacter</taxon>
    </lineage>
</organism>